<protein>
    <recommendedName>
        <fullName evidence="5">ATPase</fullName>
    </recommendedName>
</protein>
<dbReference type="SUPFAM" id="SSF55874">
    <property type="entry name" value="ATPase domain of HSP90 chaperone/DNA topoisomerase II/histidine kinase"/>
    <property type="match status" value="1"/>
</dbReference>
<sequence>MSGVQQMTHEAKSGPPPDYFYDIRDKARGRWEQLEADPELAAPWHQLFKQVQSPRHIVSELLQNAGDAGATEADVKIVDGEFVFSHNGSDFTKDEFASLCRFGYSNKRSLHTIGFRGIGFKSIFSLGDEVRLRTPTLSVSFFRERFSEPVWIDGDTTPDTQVSVTIKDQFRQKEIEKNLSEWLASPTSLLFFDSIRRLRVGNHEVRWDSGGDGPVQDSIWMTCSAEPDRKYLLIRSQNEPFPPEAVDEIRQERMISSDDDAAFPPCRIEIVLGMEGRLFVILPTGVKTELPFACNAPFIQDPARVKIKDPETSPTNRWLLMRAGELAARAMLEWLSRSDLPATDRCQAYSLLPDVNREDSTIEGCCGTIVEEALEDAIEDRDILLTENETVVPRDQCVAVPSQLLSIWSVEQVSAFFDQASRPLLSRHIAAVEREKLNNWNLVSQIDKDHILDVLEEKHLPRPESWRRLLLLWEYVSDDVCETFYYRANSRQDVRIVPVQSKDALYSADEVVRLGEKRLLKSEKDWEFLSQYLLVVHQYWPRYLADQRRKADEEKNESLLTALEEAQRVLEALDLDDSSDVSRVVAAVSEKAFASDEYPIEDCVRIAQIAAKLGATVTDQFQFVTQDGLRTTVDTTILVDLDGQLDLFVGEQWYEWYVLHDDYSQDFVSCSKLEWEQWVASSKSKLLGFVPLKNSEQKIYGRSRIEAFLRQQGITTKPGYNYVTHDFVVDDWDFDASHWNGWEQSASQDSTFWSKLLLRILRNPDLYTGKATSAKVQQIATTGKRRSIIHEPVPSAWLTRFRDLPCLIDTRGQCRKPAELLRRTPDTEALLDVELFVRAEDDNEHTRPLLKLLGVGDSPTGPERLLDRLRAMAGVKDAPVYELEKWYHRLDQLFQKCSTAESITVRDAFTDEPLILSLDGNWYSKAEVFLNASEDDVPDAPLVHPSVRHLTLWQKIGVAERPTADLAMEWLKELRSGNRLSADELRRVRALLPRFPLKIWEECGHWLSLDGVWTDVESLKYSLTMQSLIAWSHLFQSVKQQTADLQRLDAETCQQPPFSELPTLSSRIEDWCSEGLFDLETPITKRWMQSLGKGIARIELDEPDDQDSLRRLGCRLASSFWQVTSGLESVPYIDGTPAGTARPIQALWKDDRLYVDDCPVAQLFKAITQELSRVFDRGDIGDAIRACVERSPDFIQDYLVENFRLSPPDADENTEVEDAADHASSGEQLADSDLEDSRNIEEDTDQESGVDDMDGAADADSESDDPVDDGDEDVDDMMDDDTSDVADESNGDNSNIDDDEAQDTQQQKSSPPRKSPKSSLIELMAAEEGFSKDGTDRYLHPNGSCLQKASGSTFPWERYTAEGRLVQSYWVKDCCIEREPLQLDAVVWNLCERQPNAFSIVLRDPNDKAVVYSGAELLRLRSQNRLTLHPANYRLVYQHDDTSGVEESGQHD</sequence>
<dbReference type="Proteomes" id="UP000315647">
    <property type="component" value="Chromosome"/>
</dbReference>
<dbReference type="NCBIfam" id="NF047352">
    <property type="entry name" value="P_loop_sacsin"/>
    <property type="match status" value="1"/>
</dbReference>
<reference evidence="3 4" key="1">
    <citation type="submission" date="2019-03" db="EMBL/GenBank/DDBJ databases">
        <title>Deep-cultivation of Planctomycetes and their phenomic and genomic characterization uncovers novel biology.</title>
        <authorList>
            <person name="Wiegand S."/>
            <person name="Jogler M."/>
            <person name="Boedeker C."/>
            <person name="Pinto D."/>
            <person name="Vollmers J."/>
            <person name="Rivas-Marin E."/>
            <person name="Kohn T."/>
            <person name="Peeters S.H."/>
            <person name="Heuer A."/>
            <person name="Rast P."/>
            <person name="Oberbeckmann S."/>
            <person name="Bunk B."/>
            <person name="Jeske O."/>
            <person name="Meyerdierks A."/>
            <person name="Storesund J.E."/>
            <person name="Kallscheuer N."/>
            <person name="Luecker S."/>
            <person name="Lage O.M."/>
            <person name="Pohl T."/>
            <person name="Merkel B.J."/>
            <person name="Hornburger P."/>
            <person name="Mueller R.-W."/>
            <person name="Bruemmer F."/>
            <person name="Labrenz M."/>
            <person name="Spormann A.M."/>
            <person name="Op den Camp H."/>
            <person name="Overmann J."/>
            <person name="Amann R."/>
            <person name="Jetten M.S.M."/>
            <person name="Mascher T."/>
            <person name="Medema M.H."/>
            <person name="Devos D.P."/>
            <person name="Kaster A.-K."/>
            <person name="Ovreas L."/>
            <person name="Rohde M."/>
            <person name="Galperin M.Y."/>
            <person name="Jogler C."/>
        </authorList>
    </citation>
    <scope>NUCLEOTIDE SEQUENCE [LARGE SCALE GENOMIC DNA]</scope>
    <source>
        <strain evidence="3 4">Enr10</strain>
    </source>
</reference>
<name>A0A517QEG3_9PLAN</name>
<evidence type="ECO:0000313" key="3">
    <source>
        <dbReference type="EMBL" id="QDT30039.1"/>
    </source>
</evidence>
<keyword evidence="1" id="KW-0175">Coiled coil</keyword>
<evidence type="ECO:0000313" key="4">
    <source>
        <dbReference type="Proteomes" id="UP000315647"/>
    </source>
</evidence>
<feature type="region of interest" description="Disordered" evidence="2">
    <location>
        <begin position="1206"/>
        <end position="1319"/>
    </location>
</feature>
<evidence type="ECO:0000256" key="1">
    <source>
        <dbReference type="SAM" id="Coils"/>
    </source>
</evidence>
<feature type="compositionally biased region" description="Acidic residues" evidence="2">
    <location>
        <begin position="1242"/>
        <end position="1302"/>
    </location>
</feature>
<evidence type="ECO:0000256" key="2">
    <source>
        <dbReference type="SAM" id="MobiDB-lite"/>
    </source>
</evidence>
<feature type="compositionally biased region" description="Acidic residues" evidence="2">
    <location>
        <begin position="1209"/>
        <end position="1218"/>
    </location>
</feature>
<organism evidence="3 4">
    <name type="scientific">Gimesia panareensis</name>
    <dbReference type="NCBI Taxonomy" id="2527978"/>
    <lineage>
        <taxon>Bacteria</taxon>
        <taxon>Pseudomonadati</taxon>
        <taxon>Planctomycetota</taxon>
        <taxon>Planctomycetia</taxon>
        <taxon>Planctomycetales</taxon>
        <taxon>Planctomycetaceae</taxon>
        <taxon>Gimesia</taxon>
    </lineage>
</organism>
<gene>
    <name evidence="3" type="ORF">Enr10x_53980</name>
</gene>
<dbReference type="EMBL" id="CP037421">
    <property type="protein sequence ID" value="QDT30039.1"/>
    <property type="molecule type" value="Genomic_DNA"/>
</dbReference>
<keyword evidence="4" id="KW-1185">Reference proteome</keyword>
<dbReference type="Gene3D" id="3.30.565.10">
    <property type="entry name" value="Histidine kinase-like ATPase, C-terminal domain"/>
    <property type="match status" value="1"/>
</dbReference>
<accession>A0A517QEG3</accession>
<evidence type="ECO:0008006" key="5">
    <source>
        <dbReference type="Google" id="ProtNLM"/>
    </source>
</evidence>
<proteinExistence type="predicted"/>
<dbReference type="InterPro" id="IPR036890">
    <property type="entry name" value="HATPase_C_sf"/>
</dbReference>
<feature type="coiled-coil region" evidence="1">
    <location>
        <begin position="549"/>
        <end position="576"/>
    </location>
</feature>